<proteinExistence type="predicted"/>
<dbReference type="GeneID" id="19015099"/>
<name>K8F6D7_9CHLO</name>
<dbReference type="AlphaFoldDB" id="K8F6D7"/>
<evidence type="ECO:0000256" key="1">
    <source>
        <dbReference type="PROSITE-ProRule" id="PRU00235"/>
    </source>
</evidence>
<evidence type="ECO:0000313" key="3">
    <source>
        <dbReference type="EMBL" id="CCO17138.1"/>
    </source>
</evidence>
<dbReference type="OrthoDB" id="5981550at2759"/>
<dbReference type="Proteomes" id="UP000198341">
    <property type="component" value="Chromosome 6"/>
</dbReference>
<dbReference type="Pfam" id="PF13540">
    <property type="entry name" value="RCC1_2"/>
    <property type="match status" value="1"/>
</dbReference>
<dbReference type="PROSITE" id="PS50012">
    <property type="entry name" value="RCC1_3"/>
    <property type="match status" value="1"/>
</dbReference>
<feature type="region of interest" description="Disordered" evidence="2">
    <location>
        <begin position="96"/>
        <end position="116"/>
    </location>
</feature>
<evidence type="ECO:0000256" key="2">
    <source>
        <dbReference type="SAM" id="MobiDB-lite"/>
    </source>
</evidence>
<dbReference type="PANTHER" id="PTHR45982:SF1">
    <property type="entry name" value="REGULATOR OF CHROMOSOME CONDENSATION"/>
    <property type="match status" value="1"/>
</dbReference>
<dbReference type="InterPro" id="IPR009091">
    <property type="entry name" value="RCC1/BLIP-II"/>
</dbReference>
<dbReference type="EMBL" id="FO082273">
    <property type="protein sequence ID" value="CCO17138.1"/>
    <property type="molecule type" value="Genomic_DNA"/>
</dbReference>
<dbReference type="PANTHER" id="PTHR45982">
    <property type="entry name" value="REGULATOR OF CHROMOSOME CONDENSATION"/>
    <property type="match status" value="1"/>
</dbReference>
<gene>
    <name evidence="3" type="ORF">Bathy06g01190</name>
</gene>
<dbReference type="InterPro" id="IPR000408">
    <property type="entry name" value="Reg_chr_condens"/>
</dbReference>
<dbReference type="InterPro" id="IPR051553">
    <property type="entry name" value="Ran_GTPase-activating"/>
</dbReference>
<evidence type="ECO:0000313" key="4">
    <source>
        <dbReference type="Proteomes" id="UP000198341"/>
    </source>
</evidence>
<dbReference type="SUPFAM" id="SSF50985">
    <property type="entry name" value="RCC1/BLIP-II"/>
    <property type="match status" value="1"/>
</dbReference>
<dbReference type="Pfam" id="PF00415">
    <property type="entry name" value="RCC1"/>
    <property type="match status" value="1"/>
</dbReference>
<protein>
    <submittedName>
        <fullName evidence="3">Uncharacterized protein</fullName>
    </submittedName>
</protein>
<reference evidence="3 4" key="1">
    <citation type="submission" date="2011-10" db="EMBL/GenBank/DDBJ databases">
        <authorList>
            <person name="Genoscope - CEA"/>
        </authorList>
    </citation>
    <scope>NUCLEOTIDE SEQUENCE [LARGE SCALE GENOMIC DNA]</scope>
    <source>
        <strain evidence="3 4">RCC 1105</strain>
    </source>
</reference>
<dbReference type="Gene3D" id="2.130.10.30">
    <property type="entry name" value="Regulator of chromosome condensation 1/beta-lactamase-inhibitor protein II"/>
    <property type="match status" value="2"/>
</dbReference>
<dbReference type="KEGG" id="bpg:Bathy06g01190"/>
<dbReference type="STRING" id="41875.K8F6D7"/>
<dbReference type="RefSeq" id="XP_007512538.1">
    <property type="nucleotide sequence ID" value="XM_007512476.1"/>
</dbReference>
<keyword evidence="4" id="KW-1185">Reference proteome</keyword>
<sequence>MFDLPRETLVVILESPVLTAVDLARFACVSKKENSKQLAMEAAKNRVLKAWPESELNYKRNDDQVYVKPSEGKGNLARYECYFVDRYIEVADKRTLPPLNRDPKDNKGDDDEDGKEAEVFGKDKETWLDALRFLDGKLAEEREREKRRAQLRKKGLLLERDDDCADLKQQRRAIQDKKYRMNWMTTTCTHRDGRTEIWGTEYLCDEFWIGSTKMKARANEVFIGEDRLLYFKRFQSSALQSKRIRSLHEKHGKLIAPDFHWCAKQARKVLWVAIGTNHAVMLMESGEVYTFGKNKHGELGFANTVTEIEVDDFSERGNDDMMVDGNDTKPTRRTKILKRTTFEYRTPRLLGFIREEGEKNDSSKGTSAHPDSPDYISRRCRFVSAKKHTSMVTTVDGLVFGFGKNDRGQLGIGNNFMQYQPRKITTFPRVPVRMGWGGVGVVETEEMKIKKAVCCGDHSVALSTCGLVFAFGSNQHFACGATFPVHVFSQLRKDQWYPRRIALTWCDNPPRNDQGKILACEREWFRENGLGTVIKDITTGWSEHERLEIDEKGDPDEYGVNNLELSEELEYLIEVEADVVPRDEDLDSEINDIDDEVVYSILAEDISGGQMHTVILDRSGIVWTVGKNIKGACGRPIPPHHHIEHWEDQLMNTPSLINFVAKPVIMPTYTDEETGERRVVRMAEIHSGRYHLGAVAEKTGWFYGWGSSENGELGWAVGEQQCDPKTDKINNIFRMRRFPERRTAF</sequence>
<feature type="repeat" description="RCC1" evidence="1">
    <location>
        <begin position="397"/>
        <end position="465"/>
    </location>
</feature>
<accession>K8F6D7</accession>
<feature type="compositionally biased region" description="Basic and acidic residues" evidence="2">
    <location>
        <begin position="96"/>
        <end position="107"/>
    </location>
</feature>
<dbReference type="PRINTS" id="PR00633">
    <property type="entry name" value="RCCNDNSATION"/>
</dbReference>
<organism evidence="3 4">
    <name type="scientific">Bathycoccus prasinos</name>
    <dbReference type="NCBI Taxonomy" id="41875"/>
    <lineage>
        <taxon>Eukaryota</taxon>
        <taxon>Viridiplantae</taxon>
        <taxon>Chlorophyta</taxon>
        <taxon>Mamiellophyceae</taxon>
        <taxon>Mamiellales</taxon>
        <taxon>Bathycoccaceae</taxon>
        <taxon>Bathycoccus</taxon>
    </lineage>
</organism>